<keyword evidence="1" id="KW-0175">Coiled coil</keyword>
<evidence type="ECO:0000256" key="1">
    <source>
        <dbReference type="SAM" id="Coils"/>
    </source>
</evidence>
<evidence type="ECO:0000313" key="2">
    <source>
        <dbReference type="EMBL" id="CAL6003410.1"/>
    </source>
</evidence>
<dbReference type="Proteomes" id="UP001642409">
    <property type="component" value="Unassembled WGS sequence"/>
</dbReference>
<keyword evidence="3" id="KW-1185">Reference proteome</keyword>
<comment type="caution">
    <text evidence="2">The sequence shown here is derived from an EMBL/GenBank/DDBJ whole genome shotgun (WGS) entry which is preliminary data.</text>
</comment>
<reference evidence="2 3" key="1">
    <citation type="submission" date="2024-07" db="EMBL/GenBank/DDBJ databases">
        <authorList>
            <person name="Akdeniz Z."/>
        </authorList>
    </citation>
    <scope>NUCLEOTIDE SEQUENCE [LARGE SCALE GENOMIC DNA]</scope>
</reference>
<proteinExistence type="predicted"/>
<accession>A0ABP1HW14</accession>
<organism evidence="2 3">
    <name type="scientific">Hexamita inflata</name>
    <dbReference type="NCBI Taxonomy" id="28002"/>
    <lineage>
        <taxon>Eukaryota</taxon>
        <taxon>Metamonada</taxon>
        <taxon>Diplomonadida</taxon>
        <taxon>Hexamitidae</taxon>
        <taxon>Hexamitinae</taxon>
        <taxon>Hexamita</taxon>
    </lineage>
</organism>
<protein>
    <submittedName>
        <fullName evidence="2">Hypothetical_protein</fullName>
    </submittedName>
</protein>
<name>A0ABP1HW14_9EUKA</name>
<sequence length="293" mass="34496">MNNENVLLKSKDLTICVNNIQLSNAIAEKNYIKLLYEEQRNINEQQNNEITDLLNQLAQSSVIHAENECSRQKNKNGLSDAHERNKQTETNLLKLNIQYENEFQNLKEQLKLKESEIKQLQEKIINIQKENEYIHQQLQQQIDENVNLNSQIQLINQWLMDQFSIQPDQISQFSTKLKHDIQELLNYQNKQNKIIQQVSASTNLDRILIQELESNTTEPTIQYSTEAINNQWLQEIQSISQEQQKFELLIFLEQQFPFLQFTADDFNKINIIVDSQLQCGNYMQKAPSHFGEV</sequence>
<evidence type="ECO:0000313" key="3">
    <source>
        <dbReference type="Proteomes" id="UP001642409"/>
    </source>
</evidence>
<gene>
    <name evidence="2" type="ORF">HINF_LOCUS18388</name>
</gene>
<feature type="coiled-coil region" evidence="1">
    <location>
        <begin position="36"/>
        <end position="137"/>
    </location>
</feature>
<dbReference type="EMBL" id="CAXDID020000047">
    <property type="protein sequence ID" value="CAL6003410.1"/>
    <property type="molecule type" value="Genomic_DNA"/>
</dbReference>